<dbReference type="Pfam" id="PF00496">
    <property type="entry name" value="SBP_bac_5"/>
    <property type="match status" value="1"/>
</dbReference>
<sequence length="566" mass="61765">MSTLHRRTLFGIFAVAAAGTLAGCAQSQRTPDSASTSAGQPGSTGTTAETFIFAGSSDPVMLDPAMASDGETFRIARQIFEGLVTVEPGSTELAPLLATEWTSSDDGLAHTFTLKEGVTFHDGTPFNADAVVANFERWANWSGINQNENITYYYGKLFRGYRNPEDGAEPGIYDRCETNGDNEVTVHLTAPFASFVDAMTLPAFSMQSPSAMEQYNADNTQGTVDDPRFSEYATAHPTGTGPFTFESWDRGQQVTLVRNDDYHGEAAQVSRVVVRIISDARARTQELQAGNIDGYDLVAPADIQVLKDAGFQVLNRPAFNILYLGINQNVNPAMQDIRVRQAINHAIDKDAVISQSLPEGSIAAIEYMPDSVNGYNPDVTQYAYDPDRARELLAEAGQADLTLRFAYPTGVSRPYMPTPEDTFVAIRAQLEAVGITVEPVTARWSPDYLDMVQSDAGIDQRDVHFLGWTGDYNDPDNFIGVFFGQHSNEWGFDNTELFTALAEARQLATADEQEARYAEINQMIADFVPGVPIAHPAPSLALGPGVEGYEPSPVQDEVWNTITITR</sequence>
<evidence type="ECO:0000313" key="7">
    <source>
        <dbReference type="EMBL" id="WZW98360.1"/>
    </source>
</evidence>
<dbReference type="Proteomes" id="UP001434337">
    <property type="component" value="Chromosome"/>
</dbReference>
<evidence type="ECO:0000256" key="1">
    <source>
        <dbReference type="ARBA" id="ARBA00005695"/>
    </source>
</evidence>
<gene>
    <name evidence="7" type="ORF">PCC79_15955</name>
</gene>
<evidence type="ECO:0000256" key="4">
    <source>
        <dbReference type="SAM" id="MobiDB-lite"/>
    </source>
</evidence>
<proteinExistence type="inferred from homology"/>
<dbReference type="PANTHER" id="PTHR30290:SF9">
    <property type="entry name" value="OLIGOPEPTIDE-BINDING PROTEIN APPA"/>
    <property type="match status" value="1"/>
</dbReference>
<feature type="domain" description="Solute-binding protein family 5" evidence="6">
    <location>
        <begin position="92"/>
        <end position="486"/>
    </location>
</feature>
<keyword evidence="3 5" id="KW-0732">Signal</keyword>
<dbReference type="InterPro" id="IPR000914">
    <property type="entry name" value="SBP_5_dom"/>
</dbReference>
<dbReference type="InterPro" id="IPR039424">
    <property type="entry name" value="SBP_5"/>
</dbReference>
<feature type="chain" id="PRO_5045152800" evidence="5">
    <location>
        <begin position="28"/>
        <end position="566"/>
    </location>
</feature>
<dbReference type="InterPro" id="IPR030678">
    <property type="entry name" value="Peptide/Ni-bd"/>
</dbReference>
<evidence type="ECO:0000313" key="8">
    <source>
        <dbReference type="Proteomes" id="UP001434337"/>
    </source>
</evidence>
<dbReference type="Gene3D" id="3.10.105.10">
    <property type="entry name" value="Dipeptide-binding Protein, Domain 3"/>
    <property type="match status" value="1"/>
</dbReference>
<dbReference type="PIRSF" id="PIRSF002741">
    <property type="entry name" value="MppA"/>
    <property type="match status" value="1"/>
</dbReference>
<name>A0ABZ3C9B9_9ACTN</name>
<accession>A0ABZ3C9B9</accession>
<evidence type="ECO:0000256" key="2">
    <source>
        <dbReference type="ARBA" id="ARBA00022448"/>
    </source>
</evidence>
<evidence type="ECO:0000256" key="5">
    <source>
        <dbReference type="SAM" id="SignalP"/>
    </source>
</evidence>
<feature type="region of interest" description="Disordered" evidence="4">
    <location>
        <begin position="27"/>
        <end position="48"/>
    </location>
</feature>
<comment type="similarity">
    <text evidence="1">Belongs to the bacterial solute-binding protein 5 family.</text>
</comment>
<evidence type="ECO:0000256" key="3">
    <source>
        <dbReference type="ARBA" id="ARBA00022729"/>
    </source>
</evidence>
<reference evidence="7 8" key="1">
    <citation type="journal article" date="2023" name="Environ Microbiome">
        <title>A coral-associated actinobacterium mitigates coral bleaching under heat stress.</title>
        <authorList>
            <person name="Li J."/>
            <person name="Zou Y."/>
            <person name="Li Q."/>
            <person name="Zhang J."/>
            <person name="Bourne D.G."/>
            <person name="Lyu Y."/>
            <person name="Liu C."/>
            <person name="Zhang S."/>
        </authorList>
    </citation>
    <scope>NUCLEOTIDE SEQUENCE [LARGE SCALE GENOMIC DNA]</scope>
    <source>
        <strain evidence="7 8">SCSIO 13291</strain>
    </source>
</reference>
<dbReference type="Gene3D" id="3.40.190.10">
    <property type="entry name" value="Periplasmic binding protein-like II"/>
    <property type="match status" value="1"/>
</dbReference>
<keyword evidence="8" id="KW-1185">Reference proteome</keyword>
<dbReference type="RefSeq" id="WP_342372421.1">
    <property type="nucleotide sequence ID" value="NZ_CP115965.1"/>
</dbReference>
<dbReference type="CDD" id="cd08493">
    <property type="entry name" value="PBP2_DppA_like"/>
    <property type="match status" value="1"/>
</dbReference>
<protein>
    <submittedName>
        <fullName evidence="7">ABC transporter substrate-binding protein</fullName>
    </submittedName>
</protein>
<evidence type="ECO:0000259" key="6">
    <source>
        <dbReference type="Pfam" id="PF00496"/>
    </source>
</evidence>
<dbReference type="Gene3D" id="3.90.76.10">
    <property type="entry name" value="Dipeptide-binding Protein, Domain 1"/>
    <property type="match status" value="1"/>
</dbReference>
<keyword evidence="2" id="KW-0813">Transport</keyword>
<dbReference type="PROSITE" id="PS51257">
    <property type="entry name" value="PROKAR_LIPOPROTEIN"/>
    <property type="match status" value="1"/>
</dbReference>
<organism evidence="7 8">
    <name type="scientific">Propioniciclava soli</name>
    <dbReference type="NCBI Taxonomy" id="2775081"/>
    <lineage>
        <taxon>Bacteria</taxon>
        <taxon>Bacillati</taxon>
        <taxon>Actinomycetota</taxon>
        <taxon>Actinomycetes</taxon>
        <taxon>Propionibacteriales</taxon>
        <taxon>Propionibacteriaceae</taxon>
        <taxon>Propioniciclava</taxon>
    </lineage>
</organism>
<dbReference type="EMBL" id="CP115965">
    <property type="protein sequence ID" value="WZW98360.1"/>
    <property type="molecule type" value="Genomic_DNA"/>
</dbReference>
<dbReference type="SUPFAM" id="SSF53850">
    <property type="entry name" value="Periplasmic binding protein-like II"/>
    <property type="match status" value="1"/>
</dbReference>
<dbReference type="PANTHER" id="PTHR30290">
    <property type="entry name" value="PERIPLASMIC BINDING COMPONENT OF ABC TRANSPORTER"/>
    <property type="match status" value="1"/>
</dbReference>
<feature type="signal peptide" evidence="5">
    <location>
        <begin position="1"/>
        <end position="27"/>
    </location>
</feature>